<dbReference type="Pfam" id="PF06809">
    <property type="entry name" value="NPDC1"/>
    <property type="match status" value="1"/>
</dbReference>
<evidence type="ECO:0000313" key="3">
    <source>
        <dbReference type="Proteomes" id="UP000276991"/>
    </source>
</evidence>
<dbReference type="GO" id="GO:0016020">
    <property type="term" value="C:membrane"/>
    <property type="evidence" value="ECO:0007669"/>
    <property type="project" value="InterPro"/>
</dbReference>
<accession>A0A498SSZ0</accession>
<protein>
    <submittedName>
        <fullName evidence="2">Uncharacterized protein</fullName>
    </submittedName>
</protein>
<dbReference type="PANTHER" id="PTHR23352">
    <property type="entry name" value="NEURAL PROLIFERATION DIFFERENTIATION AND CONTROL PROTEIN-1 NPDC-1 PROTEIN"/>
    <property type="match status" value="1"/>
</dbReference>
<dbReference type="OrthoDB" id="6270617at2759"/>
<proteinExistence type="predicted"/>
<evidence type="ECO:0000256" key="1">
    <source>
        <dbReference type="SAM" id="Phobius"/>
    </source>
</evidence>
<keyword evidence="1" id="KW-1133">Transmembrane helix</keyword>
<keyword evidence="1" id="KW-0812">Transmembrane</keyword>
<organism evidence="2 3">
    <name type="scientific">Acanthocheilonema viteae</name>
    <name type="common">Filarial nematode worm</name>
    <name type="synonym">Dipetalonema viteae</name>
    <dbReference type="NCBI Taxonomy" id="6277"/>
    <lineage>
        <taxon>Eukaryota</taxon>
        <taxon>Metazoa</taxon>
        <taxon>Ecdysozoa</taxon>
        <taxon>Nematoda</taxon>
        <taxon>Chromadorea</taxon>
        <taxon>Rhabditida</taxon>
        <taxon>Spirurina</taxon>
        <taxon>Spiruromorpha</taxon>
        <taxon>Filarioidea</taxon>
        <taxon>Onchocercidae</taxon>
        <taxon>Acanthocheilonema</taxon>
    </lineage>
</organism>
<keyword evidence="3" id="KW-1185">Reference proteome</keyword>
<dbReference type="Proteomes" id="UP000276991">
    <property type="component" value="Unassembled WGS sequence"/>
</dbReference>
<dbReference type="EMBL" id="UPTC01002160">
    <property type="protein sequence ID" value="VBB33128.1"/>
    <property type="molecule type" value="Genomic_DNA"/>
</dbReference>
<reference evidence="2 3" key="1">
    <citation type="submission" date="2018-08" db="EMBL/GenBank/DDBJ databases">
        <authorList>
            <person name="Laetsch R D."/>
            <person name="Stevens L."/>
            <person name="Kumar S."/>
            <person name="Blaxter L. M."/>
        </authorList>
    </citation>
    <scope>NUCLEOTIDE SEQUENCE [LARGE SCALE GENOMIC DNA]</scope>
</reference>
<gene>
    <name evidence="2" type="ORF">NAV_LOCUS7919</name>
</gene>
<sequence length="369" mass="41855">MVSIKLKNEPELLQYGNDQKIAKLMNMLTRTNRDKQQSLYDNEYSEPEGNDMYDIDIENTENAAVKGTATKLIAAQKKGQSEYVGFIEPKVSNQMKHREILKKRVDHQIVKQTNLKPTLHLGNFLTLAAATVCMLAVVVGVATGSYYFFKDRSEKSAADNCDFTYAPTGPGKSKKKKGGDEGLAYKAQLHHYQQAKQKVISDENGAVTLPDIYDSSETSEDENNFSVYECPGLAPTGDIEMPRYTSLMIHSSNWQARLMAKIELEIDIVVNKLSEQWKEIEEAADMLNYFVTVDWQSQRTILSSCLREDLQHLLSYLMMEVMKWFGMHDTMTYPTVITPMKPNVRVEKIIARCKRSLQAVADNAFTKST</sequence>
<dbReference type="InterPro" id="IPR009635">
    <property type="entry name" value="NPDC1"/>
</dbReference>
<keyword evidence="1" id="KW-0472">Membrane</keyword>
<dbReference type="PANTHER" id="PTHR23352:SF2">
    <property type="entry name" value="NEURAL PROLIFERATION DIFFERENTIATION AND CONTROL PROTEIN 1"/>
    <property type="match status" value="1"/>
</dbReference>
<evidence type="ECO:0000313" key="2">
    <source>
        <dbReference type="EMBL" id="VBB33128.1"/>
    </source>
</evidence>
<feature type="transmembrane region" description="Helical" evidence="1">
    <location>
        <begin position="124"/>
        <end position="149"/>
    </location>
</feature>
<name>A0A498SSZ0_ACAVI</name>
<dbReference type="AlphaFoldDB" id="A0A498SSZ0"/>